<dbReference type="Proteomes" id="UP000823937">
    <property type="component" value="Unassembled WGS sequence"/>
</dbReference>
<evidence type="ECO:0000259" key="1">
    <source>
        <dbReference type="PROSITE" id="PS51352"/>
    </source>
</evidence>
<protein>
    <submittedName>
        <fullName evidence="2">Thioredoxin family protein</fullName>
    </submittedName>
</protein>
<evidence type="ECO:0000313" key="3">
    <source>
        <dbReference type="Proteomes" id="UP000823937"/>
    </source>
</evidence>
<feature type="domain" description="Thioredoxin" evidence="1">
    <location>
        <begin position="34"/>
        <end position="154"/>
    </location>
</feature>
<evidence type="ECO:0000313" key="2">
    <source>
        <dbReference type="EMBL" id="HIV75834.1"/>
    </source>
</evidence>
<dbReference type="SUPFAM" id="SSF52833">
    <property type="entry name" value="Thioredoxin-like"/>
    <property type="match status" value="1"/>
</dbReference>
<dbReference type="PROSITE" id="PS51352">
    <property type="entry name" value="THIOREDOXIN_2"/>
    <property type="match status" value="1"/>
</dbReference>
<dbReference type="InterPro" id="IPR013766">
    <property type="entry name" value="Thioredoxin_domain"/>
</dbReference>
<reference evidence="2" key="1">
    <citation type="journal article" date="2021" name="PeerJ">
        <title>Extensive microbial diversity within the chicken gut microbiome revealed by metagenomics and culture.</title>
        <authorList>
            <person name="Gilroy R."/>
            <person name="Ravi A."/>
            <person name="Getino M."/>
            <person name="Pursley I."/>
            <person name="Horton D.L."/>
            <person name="Alikhan N.F."/>
            <person name="Baker D."/>
            <person name="Gharbi K."/>
            <person name="Hall N."/>
            <person name="Watson M."/>
            <person name="Adriaenssens E.M."/>
            <person name="Foster-Nyarko E."/>
            <person name="Jarju S."/>
            <person name="Secka A."/>
            <person name="Antonio M."/>
            <person name="Oren A."/>
            <person name="Chaudhuri R.R."/>
            <person name="La Ragione R."/>
            <person name="Hildebrand F."/>
            <person name="Pallen M.J."/>
        </authorList>
    </citation>
    <scope>NUCLEOTIDE SEQUENCE</scope>
    <source>
        <strain evidence="2">CHK169-2315</strain>
    </source>
</reference>
<dbReference type="CDD" id="cd02947">
    <property type="entry name" value="TRX_family"/>
    <property type="match status" value="1"/>
</dbReference>
<dbReference type="Gene3D" id="3.40.30.10">
    <property type="entry name" value="Glutaredoxin"/>
    <property type="match status" value="1"/>
</dbReference>
<sequence>MILIIVVIVVLFAGLMLVTNMKNKQTIEDNNPYDKTNLQQSTVDLLDDPNYQNIIVPDDLDEKLDNKESVTVYYFSPTCSYCQKATPIVSPLAEDLDVDMKKLNLLEYDKMKHYEIEGTPTLIHYENGEEVARIEGLPENAEEVYEDFFETYVLN</sequence>
<dbReference type="InterPro" id="IPR036249">
    <property type="entry name" value="Thioredoxin-like_sf"/>
</dbReference>
<gene>
    <name evidence="2" type="ORF">H9895_12225</name>
</gene>
<accession>A0A9D1TKU5</accession>
<dbReference type="EMBL" id="DXHX01000172">
    <property type="protein sequence ID" value="HIV75834.1"/>
    <property type="molecule type" value="Genomic_DNA"/>
</dbReference>
<comment type="caution">
    <text evidence="2">The sequence shown here is derived from an EMBL/GenBank/DDBJ whole genome shotgun (WGS) entry which is preliminary data.</text>
</comment>
<proteinExistence type="predicted"/>
<name>A0A9D1TKU5_9BACI</name>
<organism evidence="2 3">
    <name type="scientific">Candidatus Pseudogracilibacillus intestinigallinarum</name>
    <dbReference type="NCBI Taxonomy" id="2838742"/>
    <lineage>
        <taxon>Bacteria</taxon>
        <taxon>Bacillati</taxon>
        <taxon>Bacillota</taxon>
        <taxon>Bacilli</taxon>
        <taxon>Bacillales</taxon>
        <taxon>Bacillaceae</taxon>
        <taxon>Pseudogracilibacillus</taxon>
    </lineage>
</organism>
<dbReference type="AlphaFoldDB" id="A0A9D1TKU5"/>
<dbReference type="Pfam" id="PF00085">
    <property type="entry name" value="Thioredoxin"/>
    <property type="match status" value="1"/>
</dbReference>
<reference evidence="2" key="2">
    <citation type="submission" date="2021-04" db="EMBL/GenBank/DDBJ databases">
        <authorList>
            <person name="Gilroy R."/>
        </authorList>
    </citation>
    <scope>NUCLEOTIDE SEQUENCE</scope>
    <source>
        <strain evidence="2">CHK169-2315</strain>
    </source>
</reference>